<organism evidence="2 3">
    <name type="scientific">Cocleimonas flava</name>
    <dbReference type="NCBI Taxonomy" id="634765"/>
    <lineage>
        <taxon>Bacteria</taxon>
        <taxon>Pseudomonadati</taxon>
        <taxon>Pseudomonadota</taxon>
        <taxon>Gammaproteobacteria</taxon>
        <taxon>Thiotrichales</taxon>
        <taxon>Thiotrichaceae</taxon>
        <taxon>Cocleimonas</taxon>
    </lineage>
</organism>
<feature type="signal peptide" evidence="1">
    <location>
        <begin position="1"/>
        <end position="24"/>
    </location>
</feature>
<sequence>MKIKQLIKTLILPVLLVSTAVTHANEVEIVDVKVHQAANKTWTFAVTLKHEDAGWDHYANEWQVIAPDDKILATRTLYHPHVNEQPFTRNTSGVEIPADITTVRIIARDTVHGHSKTAMQVNLKTKEVKPVMLALKKTKKKS</sequence>
<keyword evidence="3" id="KW-1185">Reference proteome</keyword>
<reference evidence="2 3" key="1">
    <citation type="submission" date="2019-03" db="EMBL/GenBank/DDBJ databases">
        <title>Genomic Encyclopedia of Type Strains, Phase IV (KMG-IV): sequencing the most valuable type-strain genomes for metagenomic binning, comparative biology and taxonomic classification.</title>
        <authorList>
            <person name="Goeker M."/>
        </authorList>
    </citation>
    <scope>NUCLEOTIDE SEQUENCE [LARGE SCALE GENOMIC DNA]</scope>
    <source>
        <strain evidence="2 3">DSM 24830</strain>
    </source>
</reference>
<dbReference type="EMBL" id="SMFQ01000002">
    <property type="protein sequence ID" value="TCJ88540.1"/>
    <property type="molecule type" value="Genomic_DNA"/>
</dbReference>
<proteinExistence type="predicted"/>
<evidence type="ECO:0000256" key="1">
    <source>
        <dbReference type="SAM" id="SignalP"/>
    </source>
</evidence>
<feature type="chain" id="PRO_5020836376" evidence="1">
    <location>
        <begin position="25"/>
        <end position="142"/>
    </location>
</feature>
<comment type="caution">
    <text evidence="2">The sequence shown here is derived from an EMBL/GenBank/DDBJ whole genome shotgun (WGS) entry which is preliminary data.</text>
</comment>
<gene>
    <name evidence="2" type="ORF">EV695_0397</name>
</gene>
<accession>A0A4R1F575</accession>
<dbReference type="AlphaFoldDB" id="A0A4R1F575"/>
<dbReference type="Proteomes" id="UP000294887">
    <property type="component" value="Unassembled WGS sequence"/>
</dbReference>
<evidence type="ECO:0000313" key="3">
    <source>
        <dbReference type="Proteomes" id="UP000294887"/>
    </source>
</evidence>
<evidence type="ECO:0000313" key="2">
    <source>
        <dbReference type="EMBL" id="TCJ88540.1"/>
    </source>
</evidence>
<keyword evidence="1" id="KW-0732">Signal</keyword>
<name>A0A4R1F575_9GAMM</name>
<dbReference type="RefSeq" id="WP_131904231.1">
    <property type="nucleotide sequence ID" value="NZ_BAAAFU010000008.1"/>
</dbReference>
<dbReference type="OrthoDB" id="573055at2"/>
<protein>
    <submittedName>
        <fullName evidence="2">Uncharacterized protein</fullName>
    </submittedName>
</protein>